<gene>
    <name evidence="2" type="ORF">CEE75_10560</name>
</gene>
<protein>
    <submittedName>
        <fullName evidence="2">Phage holin</fullName>
    </submittedName>
</protein>
<dbReference type="Proteomes" id="UP000295195">
    <property type="component" value="Unassembled WGS sequence"/>
</dbReference>
<evidence type="ECO:0000256" key="1">
    <source>
        <dbReference type="SAM" id="Phobius"/>
    </source>
</evidence>
<dbReference type="AlphaFoldDB" id="A0A4R6CR45"/>
<organism evidence="2 3">
    <name type="scientific">Lactobacillus crispatus</name>
    <dbReference type="NCBI Taxonomy" id="47770"/>
    <lineage>
        <taxon>Bacteria</taxon>
        <taxon>Bacillati</taxon>
        <taxon>Bacillota</taxon>
        <taxon>Bacilli</taxon>
        <taxon>Lactobacillales</taxon>
        <taxon>Lactobacillaceae</taxon>
        <taxon>Lactobacillus</taxon>
    </lineage>
</organism>
<evidence type="ECO:0000313" key="3">
    <source>
        <dbReference type="Proteomes" id="UP000295195"/>
    </source>
</evidence>
<comment type="caution">
    <text evidence="2">The sequence shown here is derived from an EMBL/GenBank/DDBJ whole genome shotgun (WGS) entry which is preliminary data.</text>
</comment>
<dbReference type="InterPro" id="IPR010026">
    <property type="entry name" value="Phage_holin_LL-H"/>
</dbReference>
<proteinExistence type="predicted"/>
<reference evidence="2 3" key="1">
    <citation type="submission" date="2017-06" db="EMBL/GenBank/DDBJ databases">
        <authorList>
            <person name="Swanenburg J."/>
            <person name="Kort R."/>
        </authorList>
    </citation>
    <scope>NUCLEOTIDE SEQUENCE [LARGE SCALE GENOMIC DNA]</scope>
    <source>
        <strain evidence="2 3">RL05</strain>
    </source>
</reference>
<feature type="transmembrane region" description="Helical" evidence="1">
    <location>
        <begin position="6"/>
        <end position="25"/>
    </location>
</feature>
<name>A0A4R6CR45_9LACO</name>
<sequence length="131" mass="14048">MTINQIMDLVITIASVALVVIVAIYTKNKVEIDRKAMQGNELAKAEQLVAKTVEPLVYQAEKDGGDGDAKFTQVLNTVLGILDLAHLPHPSSAFISGEIEKSVAAMKKTQGLIDTVEDKPADTDKKADTNA</sequence>
<keyword evidence="1" id="KW-0472">Membrane</keyword>
<dbReference type="Pfam" id="PF09682">
    <property type="entry name" value="Phage_holin_6_1"/>
    <property type="match status" value="1"/>
</dbReference>
<evidence type="ECO:0000313" key="2">
    <source>
        <dbReference type="EMBL" id="TDN29484.1"/>
    </source>
</evidence>
<dbReference type="EMBL" id="NKLP01000195">
    <property type="protein sequence ID" value="TDN29484.1"/>
    <property type="molecule type" value="Genomic_DNA"/>
</dbReference>
<keyword evidence="1" id="KW-0812">Transmembrane</keyword>
<keyword evidence="1" id="KW-1133">Transmembrane helix</keyword>
<dbReference type="RefSeq" id="WP_133476673.1">
    <property type="nucleotide sequence ID" value="NZ_NKLH01000181.1"/>
</dbReference>
<dbReference type="NCBIfam" id="TIGR01673">
    <property type="entry name" value="holin_LLH"/>
    <property type="match status" value="1"/>
</dbReference>
<accession>A0A4R6CR45</accession>